<dbReference type="Ensembl" id="ENSACAT00000007402.4">
    <property type="protein sequence ID" value="ENSACAP00000007247.4"/>
    <property type="gene ID" value="ENSACAG00000007376.4"/>
</dbReference>
<feature type="domain" description="EF-hand" evidence="11">
    <location>
        <begin position="522"/>
        <end position="557"/>
    </location>
</feature>
<dbReference type="Pfam" id="PF01067">
    <property type="entry name" value="Calpain_III"/>
    <property type="match status" value="1"/>
</dbReference>
<keyword evidence="6" id="KW-0788">Thiol protease</keyword>
<organism evidence="12 13">
    <name type="scientific">Anolis carolinensis</name>
    <name type="common">Green anole</name>
    <name type="synonym">American chameleon</name>
    <dbReference type="NCBI Taxonomy" id="28377"/>
    <lineage>
        <taxon>Eukaryota</taxon>
        <taxon>Metazoa</taxon>
        <taxon>Chordata</taxon>
        <taxon>Craniata</taxon>
        <taxon>Vertebrata</taxon>
        <taxon>Euteleostomi</taxon>
        <taxon>Lepidosauria</taxon>
        <taxon>Squamata</taxon>
        <taxon>Bifurcata</taxon>
        <taxon>Unidentata</taxon>
        <taxon>Episquamata</taxon>
        <taxon>Toxicofera</taxon>
        <taxon>Iguania</taxon>
        <taxon>Dactyloidae</taxon>
        <taxon>Anolis</taxon>
    </lineage>
</organism>
<evidence type="ECO:0000256" key="5">
    <source>
        <dbReference type="ARBA" id="ARBA00022801"/>
    </source>
</evidence>
<dbReference type="InParanoid" id="G1KGI9"/>
<evidence type="ECO:0000256" key="7">
    <source>
        <dbReference type="ARBA" id="ARBA00022837"/>
    </source>
</evidence>
<feature type="active site" evidence="8">
    <location>
        <position position="117"/>
    </location>
</feature>
<dbReference type="PROSITE" id="PS50203">
    <property type="entry name" value="CALPAIN_CAT"/>
    <property type="match status" value="1"/>
</dbReference>
<reference evidence="12" key="2">
    <citation type="submission" date="2025-08" db="UniProtKB">
        <authorList>
            <consortium name="Ensembl"/>
        </authorList>
    </citation>
    <scope>IDENTIFICATION</scope>
</reference>
<dbReference type="PROSITE" id="PS50222">
    <property type="entry name" value="EF_HAND_2"/>
    <property type="match status" value="1"/>
</dbReference>
<sequence length="663" mass="77101">MFEELSAPGLEQDWNLPSNLYQNKFEQKSEKIGSLSFPRKFENQDFVYLTDYCLKHGILFEDDTFPAHYSSIGPKVLPEDKLRRIKWLRPIDIMRYPRLFVDGVNRADILQGQIGDCWVLAALGSLTRQQRFLKNVIPKDQGFEDSYAGIFHFRFWQFGDWVDVVIDDRLPFLDDNFLFVHPRSKNEFWPPLLEKAYAKLRGSYTNLDQGYLTEALVDFTGGVEMPFNLKNPPDSLFEMLKTAAESGCLMGCTTPKGVSHLFIYFVLLNVPYMDGKERLVRLWNPYGNTEWKGAWSDRSVEWQHVPIPYRKKLYEDKDDGEFWISYKDFRDNFSFLIICNDVPTCLDSGEQRNTTWSVDKHVNKFSGASLGNSYYEDILSRNPQYFIQVPEMLFMVNYFSLADHFLLVPQRDVVNCFYLSPGTYIIIPTTTQEGEGTEFLLRTFLKSQNNFSFDPVPREGKSELPLAVTKDLHKWNQDNSYKTIFLKYANQSSFLDASQLQRILNEVLLKDLMASQGSGNRFSFDSSKSLLALMDINANGRLSLDEFGELWRELNIYKDIFIKEDEQNSGFLNASNLKRIIQERGLSVSEKLLGLMTVRYGDATMRMNYPGFVCCMIRLETMEKVFHNLSKDGREICFTEDEVSGAYYHLGLFLHFYIVSFYQ</sequence>
<evidence type="ECO:0000256" key="1">
    <source>
        <dbReference type="ARBA" id="ARBA00007623"/>
    </source>
</evidence>
<dbReference type="Gene3D" id="3.90.70.10">
    <property type="entry name" value="Cysteine proteinases"/>
    <property type="match status" value="1"/>
</dbReference>
<dbReference type="Pfam" id="PF21875">
    <property type="entry name" value="CAPN13-like_C_EFh"/>
    <property type="match status" value="1"/>
</dbReference>
<dbReference type="InterPro" id="IPR001300">
    <property type="entry name" value="Peptidase_C2_calpain_cat"/>
</dbReference>
<comment type="similarity">
    <text evidence="1">Belongs to the peptidase C2 family.</text>
</comment>
<dbReference type="PRINTS" id="PR00704">
    <property type="entry name" value="CALPAIN"/>
</dbReference>
<evidence type="ECO:0000313" key="13">
    <source>
        <dbReference type="Proteomes" id="UP000001646"/>
    </source>
</evidence>
<dbReference type="InterPro" id="IPR011992">
    <property type="entry name" value="EF-hand-dom_pair"/>
</dbReference>
<dbReference type="SMART" id="SM00230">
    <property type="entry name" value="CysPc"/>
    <property type="match status" value="1"/>
</dbReference>
<dbReference type="eggNOG" id="KOG0045">
    <property type="taxonomic scope" value="Eukaryota"/>
</dbReference>
<dbReference type="Proteomes" id="UP000001646">
    <property type="component" value="Chromosome 1"/>
</dbReference>
<name>G1KGI9_ANOCA</name>
<evidence type="ECO:0000259" key="10">
    <source>
        <dbReference type="PROSITE" id="PS50203"/>
    </source>
</evidence>
<dbReference type="GO" id="GO:0006508">
    <property type="term" value="P:proteolysis"/>
    <property type="evidence" value="ECO:0000318"/>
    <property type="project" value="GO_Central"/>
</dbReference>
<reference evidence="12 13" key="1">
    <citation type="submission" date="2009-12" db="EMBL/GenBank/DDBJ databases">
        <title>The Genome Sequence of Anolis carolinensis (Green Anole Lizard).</title>
        <authorList>
            <consortium name="The Genome Sequencing Platform"/>
            <person name="Di Palma F."/>
            <person name="Alfoldi J."/>
            <person name="Heiman D."/>
            <person name="Young S."/>
            <person name="Grabherr M."/>
            <person name="Johnson J."/>
            <person name="Lander E.S."/>
            <person name="Lindblad-Toh K."/>
        </authorList>
    </citation>
    <scope>NUCLEOTIDE SEQUENCE [LARGE SCALE GENOMIC DNA]</scope>
    <source>
        <strain evidence="12 13">JBL SC #1</strain>
    </source>
</reference>
<keyword evidence="3" id="KW-0479">Metal-binding</keyword>
<dbReference type="MEROPS" id="C02.020"/>
<dbReference type="AlphaFoldDB" id="G1KGI9"/>
<feature type="active site" evidence="8">
    <location>
        <position position="284"/>
    </location>
</feature>
<dbReference type="Bgee" id="ENSACAG00000007376">
    <property type="expression patterns" value="Expressed in kidney and 2 other cell types or tissues"/>
</dbReference>
<keyword evidence="13" id="KW-1185">Reference proteome</keyword>
<evidence type="ECO:0000256" key="2">
    <source>
        <dbReference type="ARBA" id="ARBA00022670"/>
    </source>
</evidence>
<dbReference type="HOGENOM" id="CLU_010982_0_3_1"/>
<keyword evidence="7" id="KW-0106">Calcium</keyword>
<feature type="domain" description="Calpain catalytic" evidence="10">
    <location>
        <begin position="59"/>
        <end position="342"/>
    </location>
</feature>
<dbReference type="PANTHER" id="PTHR10183">
    <property type="entry name" value="CALPAIN"/>
    <property type="match status" value="1"/>
</dbReference>
<dbReference type="GO" id="GO:0004198">
    <property type="term" value="F:calcium-dependent cysteine-type endopeptidase activity"/>
    <property type="evidence" value="ECO:0000318"/>
    <property type="project" value="GO_Central"/>
</dbReference>
<evidence type="ECO:0000259" key="11">
    <source>
        <dbReference type="PROSITE" id="PS50222"/>
    </source>
</evidence>
<dbReference type="GO" id="GO:0005737">
    <property type="term" value="C:cytoplasm"/>
    <property type="evidence" value="ECO:0000318"/>
    <property type="project" value="GO_Central"/>
</dbReference>
<dbReference type="SUPFAM" id="SSF49758">
    <property type="entry name" value="Calpain large subunit, middle domain (domain III)"/>
    <property type="match status" value="1"/>
</dbReference>
<keyword evidence="4" id="KW-0677">Repeat</keyword>
<keyword evidence="2" id="KW-0645">Protease</keyword>
<dbReference type="InterPro" id="IPR038765">
    <property type="entry name" value="Papain-like_cys_pep_sf"/>
</dbReference>
<comment type="caution">
    <text evidence="9">Lacks conserved residue(s) required for the propagation of feature annotation.</text>
</comment>
<dbReference type="SUPFAM" id="SSF47473">
    <property type="entry name" value="EF-hand"/>
    <property type="match status" value="1"/>
</dbReference>
<evidence type="ECO:0000256" key="6">
    <source>
        <dbReference type="ARBA" id="ARBA00022807"/>
    </source>
</evidence>
<dbReference type="InterPro" id="IPR022682">
    <property type="entry name" value="Calpain_domain_III"/>
</dbReference>
<dbReference type="PROSITE" id="PS00139">
    <property type="entry name" value="THIOL_PROTEASE_CYS"/>
    <property type="match status" value="1"/>
</dbReference>
<dbReference type="PANTHER" id="PTHR10183:SF333">
    <property type="entry name" value="CALPAIN-13"/>
    <property type="match status" value="1"/>
</dbReference>
<dbReference type="InterPro" id="IPR018247">
    <property type="entry name" value="EF_Hand_1_Ca_BS"/>
</dbReference>
<accession>G1KGI9</accession>
<evidence type="ECO:0000256" key="8">
    <source>
        <dbReference type="PIRSR" id="PIRSR622684-1"/>
    </source>
</evidence>
<gene>
    <name evidence="12" type="primary">CAPN13</name>
</gene>
<reference evidence="12" key="3">
    <citation type="submission" date="2025-09" db="UniProtKB">
        <authorList>
            <consortium name="Ensembl"/>
        </authorList>
    </citation>
    <scope>IDENTIFICATION</scope>
</reference>
<evidence type="ECO:0000256" key="4">
    <source>
        <dbReference type="ARBA" id="ARBA00022737"/>
    </source>
</evidence>
<dbReference type="CDD" id="cd16195">
    <property type="entry name" value="EFh_PEF_CAPN13_14"/>
    <property type="match status" value="1"/>
</dbReference>
<dbReference type="PROSITE" id="PS00018">
    <property type="entry name" value="EF_HAND_1"/>
    <property type="match status" value="1"/>
</dbReference>
<evidence type="ECO:0000313" key="12">
    <source>
        <dbReference type="Ensembl" id="ENSACAP00000007247.4"/>
    </source>
</evidence>
<dbReference type="InterPro" id="IPR000169">
    <property type="entry name" value="Pept_cys_AS"/>
</dbReference>
<dbReference type="InterPro" id="IPR002048">
    <property type="entry name" value="EF_hand_dom"/>
</dbReference>
<dbReference type="Gene3D" id="1.10.238.10">
    <property type="entry name" value="EF-hand"/>
    <property type="match status" value="1"/>
</dbReference>
<evidence type="ECO:0000256" key="3">
    <source>
        <dbReference type="ARBA" id="ARBA00022723"/>
    </source>
</evidence>
<keyword evidence="5" id="KW-0378">Hydrolase</keyword>
<dbReference type="Pfam" id="PF00648">
    <property type="entry name" value="Peptidase_C2"/>
    <property type="match status" value="1"/>
</dbReference>
<dbReference type="InterPro" id="IPR022684">
    <property type="entry name" value="Calpain_cysteine_protease"/>
</dbReference>
<dbReference type="InterPro" id="IPR036213">
    <property type="entry name" value="Calpain_III_sf"/>
</dbReference>
<dbReference type="GO" id="GO:0005509">
    <property type="term" value="F:calcium ion binding"/>
    <property type="evidence" value="ECO:0007669"/>
    <property type="project" value="InterPro"/>
</dbReference>
<dbReference type="SUPFAM" id="SSF54001">
    <property type="entry name" value="Cysteine proteinases"/>
    <property type="match status" value="1"/>
</dbReference>
<protein>
    <submittedName>
        <fullName evidence="12">Calpain 13</fullName>
    </submittedName>
</protein>
<dbReference type="InterPro" id="IPR054069">
    <property type="entry name" value="CAPN3/13-like_C_EFh"/>
</dbReference>
<evidence type="ECO:0000256" key="9">
    <source>
        <dbReference type="PROSITE-ProRule" id="PRU00239"/>
    </source>
</evidence>
<dbReference type="STRING" id="28377.ENSACAP00000007247"/>
<dbReference type="CDD" id="cd00044">
    <property type="entry name" value="CysPc"/>
    <property type="match status" value="1"/>
</dbReference>
<dbReference type="GeneTree" id="ENSGT00940000160921"/>
<proteinExistence type="inferred from homology"/>
<dbReference type="Gene3D" id="2.60.120.380">
    <property type="match status" value="1"/>
</dbReference>